<dbReference type="HOGENOM" id="CLU_002202_0_0_5"/>
<evidence type="ECO:0000256" key="1">
    <source>
        <dbReference type="ARBA" id="ARBA00004167"/>
    </source>
</evidence>
<reference evidence="7" key="1">
    <citation type="submission" date="2008-01" db="EMBL/GenBank/DDBJ databases">
        <title>Complete sequence of chromosome of Caulobacter sp. K31.</title>
        <authorList>
            <consortium name="US DOE Joint Genome Institute"/>
            <person name="Copeland A."/>
            <person name="Lucas S."/>
            <person name="Lapidus A."/>
            <person name="Barry K."/>
            <person name="Glavina del Rio T."/>
            <person name="Dalin E."/>
            <person name="Tice H."/>
            <person name="Pitluck S."/>
            <person name="Bruce D."/>
            <person name="Goodwin L."/>
            <person name="Thompson L.S."/>
            <person name="Brettin T."/>
            <person name="Detter J.C."/>
            <person name="Han C."/>
            <person name="Schmutz J."/>
            <person name="Larimer F."/>
            <person name="Land M."/>
            <person name="Hauser L."/>
            <person name="Kyrpides N."/>
            <person name="Kim E."/>
            <person name="Stephens C."/>
            <person name="Richardson P."/>
        </authorList>
    </citation>
    <scope>NUCLEOTIDE SEQUENCE [LARGE SCALE GENOMIC DNA]</scope>
    <source>
        <strain evidence="7">K31</strain>
    </source>
</reference>
<keyword evidence="4 5" id="KW-0472">Membrane</keyword>
<protein>
    <recommendedName>
        <fullName evidence="6">Translocation and assembly module TamB C-terminal domain-containing protein</fullName>
    </recommendedName>
</protein>
<dbReference type="KEGG" id="cak:Caul_2200"/>
<keyword evidence="3 5" id="KW-1133">Transmembrane helix</keyword>
<dbReference type="eggNOG" id="COG2911">
    <property type="taxonomic scope" value="Bacteria"/>
</dbReference>
<organism evidence="7">
    <name type="scientific">Caulobacter sp. (strain K31)</name>
    <dbReference type="NCBI Taxonomy" id="366602"/>
    <lineage>
        <taxon>Bacteria</taxon>
        <taxon>Pseudomonadati</taxon>
        <taxon>Pseudomonadota</taxon>
        <taxon>Alphaproteobacteria</taxon>
        <taxon>Caulobacterales</taxon>
        <taxon>Caulobacteraceae</taxon>
        <taxon>Caulobacter</taxon>
    </lineage>
</organism>
<dbReference type="GO" id="GO:0009306">
    <property type="term" value="P:protein secretion"/>
    <property type="evidence" value="ECO:0007669"/>
    <property type="project" value="InterPro"/>
</dbReference>
<keyword evidence="2 5" id="KW-0812">Transmembrane</keyword>
<comment type="subcellular location">
    <subcellularLocation>
        <location evidence="1">Membrane</location>
        <topology evidence="1">Single-pass membrane protein</topology>
    </subcellularLocation>
</comment>
<dbReference type="GO" id="GO:0005886">
    <property type="term" value="C:plasma membrane"/>
    <property type="evidence" value="ECO:0007669"/>
    <property type="project" value="InterPro"/>
</dbReference>
<dbReference type="OrthoDB" id="7784409at2"/>
<sequence length="1396" mass="145381">MTDAQTPPEGPPPEDLPEVVVEAAVKVARKIGWPGLLIIVSLSLVVLIAVLLGGVRFGAITPQGRAFLEARTSGLKLGRIGRLKIEGLTGDIWSDFGVRRLTISDEKGVWLEAADLRVDWRPAELFYRRFHADDIAARQVLLLRRPTLTPKGKSSAAPLSIAIDRLALRLITRPEFSRQAGDFDMSGDYESRRLGGQKGNLKVLSRMHAGDHLTLVFDMGRDKTLLLDAQAHEADGGALAGALGLSPDRPFDLDAKAHGTTSQGAFTVLARSGKATPLKAGGAWNPQGGSAAGDIDLSASTLTDREERMFGADARFSILGHKAGAFSDLALKIDSQNLHLIAHGPADLGKRITAPAGLTFNARIANLSKITPLPTMGAGVADGVFHLTSDGFAIDGRADVRDLSWLGYRLARAKGPASVAWKRGELSIKADATTEGGGGEGLLAVLGRSPSAQFEGTRLKDGRFLIRSAKVQAPNLSVVAQGERGVFGGLSFKGDAKVASLTPVRAGMAGQATASWSASQGVNKPWMLTVDARGANFASGLAELDRLLGKAPRLNARAAWSDNRLSVADAKLDGVAASVRSTGVLGPGTALAFKLDWTATGPFTAGPVEVAGKAKGTGAVTGTLSAPKADLIADFDSIDVPRLPLKDAHVVLSFAKLPDGADGSASIEAGSQYGPARGRTAFRFAPGGLELSNLDIDAGGAKAKGAVSLRRGVPATVDLVVAVGPGAFLTQGRVTGTAKIVDGAVGPVAQLDLAADDMDGGAWKLRHAAIKAAGPMVRLPLTIDARGESPSGHWKLNGSGVLTEAGEQYVLALDAAGTMARTEIKTRETAQIRFGGPRSSARLRLAVGDGSADLDADIGGDLATLRAELTGVSLTALNPDMAGKVDARVALSGSGSTLTGDFDANLIGARERGSRTDRSLNAQIHGVLRDNLMTIAATSSNSQGLQAKAEVTLPTEASAKPFHLAIDRTRQVRGQFTAQGEIKPLWDLLGSSERSVSGVIDAEGALAGTLADPRLTGRASLEGGRVDDGQTGLSLRDLIVRVALADNAIDVSQVSGGDGQGGTVSGSGRISLARGGLGSFKLDLKDFRVVDNDLASATASGQTTINRGADGKVKLAGALTIDRADVSAQTKTPAGVVSMDVIERNRPQDMDQGIALRKVEPGSGMLLDVTLKAPRRVFVRGRGLDVELSLDAHVGGSTNSPTLDGEARMVRGEYDFAGKRFEFDETGVVRLATQLDRIRLNLTATREDPALTAVVKVQGTAAKPEITLTSKPELPQDEVLSQVLFGSSAANLTPIEAAQLASALAALAGGGGFDVIGNLRSLAGLDRLSFAESATGMTVSGGKYVTDDVYVEIIGGGREGPSAQVEWRVRRALSLVSKIGSQGDTQLSVRWRRDYN</sequence>
<evidence type="ECO:0000259" key="6">
    <source>
        <dbReference type="Pfam" id="PF04357"/>
    </source>
</evidence>
<dbReference type="PANTHER" id="PTHR36985:SF1">
    <property type="entry name" value="TRANSLOCATION AND ASSEMBLY MODULE SUBUNIT TAMB"/>
    <property type="match status" value="1"/>
</dbReference>
<dbReference type="InterPro" id="IPR007452">
    <property type="entry name" value="TamB_C"/>
</dbReference>
<proteinExistence type="predicted"/>
<name>B0T8I5_CAUSK</name>
<accession>B0T8I5</accession>
<evidence type="ECO:0000256" key="5">
    <source>
        <dbReference type="SAM" id="Phobius"/>
    </source>
</evidence>
<dbReference type="EMBL" id="CP000927">
    <property type="protein sequence ID" value="ABZ71328.1"/>
    <property type="molecule type" value="Genomic_DNA"/>
</dbReference>
<evidence type="ECO:0000313" key="7">
    <source>
        <dbReference type="EMBL" id="ABZ71328.1"/>
    </source>
</evidence>
<dbReference type="STRING" id="366602.Caul_2200"/>
<feature type="transmembrane region" description="Helical" evidence="5">
    <location>
        <begin position="36"/>
        <end position="55"/>
    </location>
</feature>
<dbReference type="PANTHER" id="PTHR36985">
    <property type="entry name" value="TRANSLOCATION AND ASSEMBLY MODULE SUBUNIT TAMB"/>
    <property type="match status" value="1"/>
</dbReference>
<evidence type="ECO:0000256" key="3">
    <source>
        <dbReference type="ARBA" id="ARBA00022989"/>
    </source>
</evidence>
<gene>
    <name evidence="7" type="ordered locus">Caul_2200</name>
</gene>
<evidence type="ECO:0000256" key="4">
    <source>
        <dbReference type="ARBA" id="ARBA00023136"/>
    </source>
</evidence>
<feature type="domain" description="Translocation and assembly module TamB C-terminal" evidence="6">
    <location>
        <begin position="1055"/>
        <end position="1395"/>
    </location>
</feature>
<dbReference type="Pfam" id="PF04357">
    <property type="entry name" value="TamB"/>
    <property type="match status" value="1"/>
</dbReference>
<evidence type="ECO:0000256" key="2">
    <source>
        <dbReference type="ARBA" id="ARBA00022692"/>
    </source>
</evidence>